<keyword evidence="2" id="KW-1185">Reference proteome</keyword>
<dbReference type="Proteomes" id="UP001162162">
    <property type="component" value="Unassembled WGS sequence"/>
</dbReference>
<reference evidence="1" key="1">
    <citation type="journal article" date="2023" name="Insect Mol. Biol.">
        <title>Genome sequencing provides insights into the evolution of gene families encoding plant cell wall-degrading enzymes in longhorned beetles.</title>
        <authorList>
            <person name="Shin N.R."/>
            <person name="Okamura Y."/>
            <person name="Kirsch R."/>
            <person name="Pauchet Y."/>
        </authorList>
    </citation>
    <scope>NUCLEOTIDE SEQUENCE</scope>
    <source>
        <strain evidence="1">AMC_N1</strain>
    </source>
</reference>
<organism evidence="1 2">
    <name type="scientific">Aromia moschata</name>
    <dbReference type="NCBI Taxonomy" id="1265417"/>
    <lineage>
        <taxon>Eukaryota</taxon>
        <taxon>Metazoa</taxon>
        <taxon>Ecdysozoa</taxon>
        <taxon>Arthropoda</taxon>
        <taxon>Hexapoda</taxon>
        <taxon>Insecta</taxon>
        <taxon>Pterygota</taxon>
        <taxon>Neoptera</taxon>
        <taxon>Endopterygota</taxon>
        <taxon>Coleoptera</taxon>
        <taxon>Polyphaga</taxon>
        <taxon>Cucujiformia</taxon>
        <taxon>Chrysomeloidea</taxon>
        <taxon>Cerambycidae</taxon>
        <taxon>Cerambycinae</taxon>
        <taxon>Callichromatini</taxon>
        <taxon>Aromia</taxon>
    </lineage>
</organism>
<proteinExistence type="predicted"/>
<name>A0AAV8XNQ3_9CUCU</name>
<feature type="non-terminal residue" evidence="1">
    <location>
        <position position="1"/>
    </location>
</feature>
<sequence>ELKSKEHKDNRKILCVGDFDVCCHVDCDIVNRQSFPNEFFGVSRILGQNNEANFAEFPWMLGILEDRIYRFVISDPKE</sequence>
<comment type="caution">
    <text evidence="1">The sequence shown here is derived from an EMBL/GenBank/DDBJ whole genome shotgun (WGS) entry which is preliminary data.</text>
</comment>
<dbReference type="EMBL" id="JAPWTK010000433">
    <property type="protein sequence ID" value="KAJ8940412.1"/>
    <property type="molecule type" value="Genomic_DNA"/>
</dbReference>
<dbReference type="AlphaFoldDB" id="A0AAV8XNQ3"/>
<gene>
    <name evidence="1" type="ORF">NQ318_009341</name>
</gene>
<accession>A0AAV8XNQ3</accession>
<protein>
    <submittedName>
        <fullName evidence="1">Uncharacterized protein</fullName>
    </submittedName>
</protein>
<evidence type="ECO:0000313" key="2">
    <source>
        <dbReference type="Proteomes" id="UP001162162"/>
    </source>
</evidence>
<evidence type="ECO:0000313" key="1">
    <source>
        <dbReference type="EMBL" id="KAJ8940412.1"/>
    </source>
</evidence>